<dbReference type="Gene3D" id="2.30.42.10">
    <property type="match status" value="1"/>
</dbReference>
<evidence type="ECO:0000313" key="3">
    <source>
        <dbReference type="EMBL" id="RNA16983.1"/>
    </source>
</evidence>
<sequence length="692" mass="80750">MNFFNKIKQNKIFYLIEDKSAYKLAESVETTGHTAYESTVRPLNVIYDSVVSEPEIARESKITPSVSEGTPIVANVLVQKYERELKERELREQEERDREQREREAKERVEFEHKMREQREQEIREQRQREEREARERLEFEEKMREQREVEERREREAEQKMREQRQRELQEREEFERKLKEQEERERVERIEREKELRVKEEREKEQRDREREMARLEFERKIREKREREERDASEAQAALAALTTIIVTDNQESSSNKKLLQVQDEIVTTTLTTNQVYHIQTEDNQESINQVTLEPNNEMIVTDYHATYVQEDDQVQYDSASQISDEEEQRRQLAGNYTNSLIYNVSNETPADKDKSDDSFTLSSHKAKPLSDDLLHLIDASSDQSGSSDHVYFKRKSYLFEKEGEPTEPGYKQPSLAQIIQSLNRGLDLSLSESSEANSMQESYAPPYSIGIRLRQKHSPLEIGDHVISHVEPGGLADKAGVKKNSRLVSINDTSCDDKTHEFVVFFLNYVLRKNSCTKIVLGVEEPVRLEQIASKEQVNYITEAYRIENANLRAIVRNILTGEEFTPVGHGPLENVKQVAREAKQVASSDAEYHELERMVSRPEAAAAAADSSGIENLKSIIRQIKFDFEQHVEPDDELETPIHIDTLQLKQSADGLHNLKTILQQAIDRNDFYLNSSQFLLLRGILK</sequence>
<feature type="domain" description="PDZ" evidence="2">
    <location>
        <begin position="431"/>
        <end position="511"/>
    </location>
</feature>
<dbReference type="SUPFAM" id="SSF50156">
    <property type="entry name" value="PDZ domain-like"/>
    <property type="match status" value="1"/>
</dbReference>
<feature type="region of interest" description="Disordered" evidence="1">
    <location>
        <begin position="89"/>
        <end position="170"/>
    </location>
</feature>
<dbReference type="PROSITE" id="PS50106">
    <property type="entry name" value="PDZ"/>
    <property type="match status" value="1"/>
</dbReference>
<accession>A0A3M7R0B4</accession>
<evidence type="ECO:0000313" key="4">
    <source>
        <dbReference type="Proteomes" id="UP000276133"/>
    </source>
</evidence>
<dbReference type="Proteomes" id="UP000276133">
    <property type="component" value="Unassembled WGS sequence"/>
</dbReference>
<dbReference type="STRING" id="10195.A0A3M7R0B4"/>
<dbReference type="InterPro" id="IPR001478">
    <property type="entry name" value="PDZ"/>
</dbReference>
<dbReference type="Pfam" id="PF00595">
    <property type="entry name" value="PDZ"/>
    <property type="match status" value="1"/>
</dbReference>
<gene>
    <name evidence="3" type="ORF">BpHYR1_047741</name>
</gene>
<proteinExistence type="predicted"/>
<dbReference type="AlphaFoldDB" id="A0A3M7R0B4"/>
<evidence type="ECO:0000256" key="1">
    <source>
        <dbReference type="SAM" id="MobiDB-lite"/>
    </source>
</evidence>
<keyword evidence="4" id="KW-1185">Reference proteome</keyword>
<name>A0A3M7R0B4_BRAPC</name>
<organism evidence="3 4">
    <name type="scientific">Brachionus plicatilis</name>
    <name type="common">Marine rotifer</name>
    <name type="synonym">Brachionus muelleri</name>
    <dbReference type="NCBI Taxonomy" id="10195"/>
    <lineage>
        <taxon>Eukaryota</taxon>
        <taxon>Metazoa</taxon>
        <taxon>Spiralia</taxon>
        <taxon>Gnathifera</taxon>
        <taxon>Rotifera</taxon>
        <taxon>Eurotatoria</taxon>
        <taxon>Monogononta</taxon>
        <taxon>Pseudotrocha</taxon>
        <taxon>Ploima</taxon>
        <taxon>Brachionidae</taxon>
        <taxon>Brachionus</taxon>
    </lineage>
</organism>
<feature type="region of interest" description="Disordered" evidence="1">
    <location>
        <begin position="347"/>
        <end position="366"/>
    </location>
</feature>
<dbReference type="EMBL" id="REGN01004559">
    <property type="protein sequence ID" value="RNA16983.1"/>
    <property type="molecule type" value="Genomic_DNA"/>
</dbReference>
<evidence type="ECO:0000259" key="2">
    <source>
        <dbReference type="PROSITE" id="PS50106"/>
    </source>
</evidence>
<comment type="caution">
    <text evidence="3">The sequence shown here is derived from an EMBL/GenBank/DDBJ whole genome shotgun (WGS) entry which is preliminary data.</text>
</comment>
<dbReference type="SMART" id="SM00228">
    <property type="entry name" value="PDZ"/>
    <property type="match status" value="1"/>
</dbReference>
<reference evidence="3 4" key="1">
    <citation type="journal article" date="2018" name="Sci. Rep.">
        <title>Genomic signatures of local adaptation to the degree of environmental predictability in rotifers.</title>
        <authorList>
            <person name="Franch-Gras L."/>
            <person name="Hahn C."/>
            <person name="Garcia-Roger E.M."/>
            <person name="Carmona M.J."/>
            <person name="Serra M."/>
            <person name="Gomez A."/>
        </authorList>
    </citation>
    <scope>NUCLEOTIDE SEQUENCE [LARGE SCALE GENOMIC DNA]</scope>
    <source>
        <strain evidence="3">HYR1</strain>
    </source>
</reference>
<protein>
    <submittedName>
        <fullName evidence="3">Antigen-like protein</fullName>
    </submittedName>
</protein>
<dbReference type="InterPro" id="IPR036034">
    <property type="entry name" value="PDZ_sf"/>
</dbReference>